<dbReference type="EMBL" id="CP053892">
    <property type="protein sequence ID" value="QKG21679.1"/>
    <property type="molecule type" value="Genomic_DNA"/>
</dbReference>
<feature type="compositionally biased region" description="Low complexity" evidence="1">
    <location>
        <begin position="42"/>
        <end position="87"/>
    </location>
</feature>
<gene>
    <name evidence="2" type="ORF">ACTIVE_3317</name>
</gene>
<evidence type="ECO:0000256" key="1">
    <source>
        <dbReference type="SAM" id="MobiDB-lite"/>
    </source>
</evidence>
<organism evidence="2 3">
    <name type="scientific">Actinomadura verrucosospora</name>
    <dbReference type="NCBI Taxonomy" id="46165"/>
    <lineage>
        <taxon>Bacteria</taxon>
        <taxon>Bacillati</taxon>
        <taxon>Actinomycetota</taxon>
        <taxon>Actinomycetes</taxon>
        <taxon>Streptosporangiales</taxon>
        <taxon>Thermomonosporaceae</taxon>
        <taxon>Actinomadura</taxon>
    </lineage>
</organism>
<sequence>MLGFAAPLDALRTTETTWTSFATPVLVDTFAVIGTDLPAAATSAADTTTLSSGAGLALPESDGVGAGESSADADAPPAARTAAAPSPTKIGFTAGRQYTAPAPPSHRL</sequence>
<name>A0A7D3VST7_ACTVE</name>
<accession>A0A7D3VST7</accession>
<evidence type="ECO:0000313" key="2">
    <source>
        <dbReference type="EMBL" id="QKG21679.1"/>
    </source>
</evidence>
<evidence type="ECO:0000313" key="3">
    <source>
        <dbReference type="Proteomes" id="UP000501240"/>
    </source>
</evidence>
<dbReference type="Proteomes" id="UP000501240">
    <property type="component" value="Chromosome"/>
</dbReference>
<keyword evidence="3" id="KW-1185">Reference proteome</keyword>
<feature type="region of interest" description="Disordered" evidence="1">
    <location>
        <begin position="42"/>
        <end position="108"/>
    </location>
</feature>
<proteinExistence type="predicted"/>
<protein>
    <submittedName>
        <fullName evidence="2">Uncharacterized protein</fullName>
    </submittedName>
</protein>
<dbReference type="AlphaFoldDB" id="A0A7D3VST7"/>
<reference evidence="2 3" key="1">
    <citation type="submission" date="2020-05" db="EMBL/GenBank/DDBJ databases">
        <title>Actinomadura verrucosospora NRRL-B18236 (PFL_A860) Genome sequencing and assembly.</title>
        <authorList>
            <person name="Samborskyy M."/>
        </authorList>
    </citation>
    <scope>NUCLEOTIDE SEQUENCE [LARGE SCALE GENOMIC DNA]</scope>
    <source>
        <strain evidence="2 3">NRRL:B18236</strain>
    </source>
</reference>